<gene>
    <name evidence="1" type="ORF">SIID45300_00357</name>
</gene>
<dbReference type="CDD" id="cd07067">
    <property type="entry name" value="HP_PGM_like"/>
    <property type="match status" value="1"/>
</dbReference>
<evidence type="ECO:0008006" key="3">
    <source>
        <dbReference type="Google" id="ProtNLM"/>
    </source>
</evidence>
<dbReference type="SMART" id="SM00855">
    <property type="entry name" value="PGAM"/>
    <property type="match status" value="1"/>
</dbReference>
<dbReference type="InterPro" id="IPR029033">
    <property type="entry name" value="His_PPase_superfam"/>
</dbReference>
<organism evidence="1 2">
    <name type="scientific">Candidatus Magnetaquiglobus chichijimensis</name>
    <dbReference type="NCBI Taxonomy" id="3141448"/>
    <lineage>
        <taxon>Bacteria</taxon>
        <taxon>Pseudomonadati</taxon>
        <taxon>Pseudomonadota</taxon>
        <taxon>Magnetococcia</taxon>
        <taxon>Magnetococcales</taxon>
        <taxon>Candidatus Magnetaquicoccaceae</taxon>
        <taxon>Candidatus Magnetaquiglobus</taxon>
    </lineage>
</organism>
<name>A0ABQ0C5B8_9PROT</name>
<proteinExistence type="predicted"/>
<sequence>MKRQLIIMRHAKSAWDTDAASDFERPLAKRGLQDAPRMGQWLSDHGLIPDSILSSPALRAKQTILEVCKVLDIKKKAVLWDARIYGAGTEELLEVLAELPKQTGTAMIVGHNPGLEMLFDYLVNHAMELSGVEEGGEAGAIKTATIAHLELPNDWSHLTPGCATLVNLISPRQLAE</sequence>
<dbReference type="Gene3D" id="3.40.50.1240">
    <property type="entry name" value="Phosphoglycerate mutase-like"/>
    <property type="match status" value="1"/>
</dbReference>
<keyword evidence="1" id="KW-0378">Hydrolase</keyword>
<reference evidence="1 2" key="1">
    <citation type="submission" date="2024-09" db="EMBL/GenBank/DDBJ databases">
        <title>Draft genome sequence of Candidatus Magnetaquicoccaceae bacterium FCR-1.</title>
        <authorList>
            <person name="Shimoshige H."/>
            <person name="Shimamura S."/>
            <person name="Taoka A."/>
            <person name="Kobayashi H."/>
            <person name="Maekawa T."/>
        </authorList>
    </citation>
    <scope>NUCLEOTIDE SEQUENCE [LARGE SCALE GENOMIC DNA]</scope>
    <source>
        <strain evidence="1 2">FCR-1</strain>
    </source>
</reference>
<dbReference type="GO" id="GO:0016787">
    <property type="term" value="F:hydrolase activity"/>
    <property type="evidence" value="ECO:0007669"/>
    <property type="project" value="UniProtKB-KW"/>
</dbReference>
<evidence type="ECO:0000313" key="2">
    <source>
        <dbReference type="Proteomes" id="UP001628193"/>
    </source>
</evidence>
<dbReference type="SUPFAM" id="SSF53254">
    <property type="entry name" value="Phosphoglycerate mutase-like"/>
    <property type="match status" value="1"/>
</dbReference>
<dbReference type="Pfam" id="PF00300">
    <property type="entry name" value="His_Phos_1"/>
    <property type="match status" value="1"/>
</dbReference>
<keyword evidence="2" id="KW-1185">Reference proteome</keyword>
<comment type="caution">
    <text evidence="1">The sequence shown here is derived from an EMBL/GenBank/DDBJ whole genome shotgun (WGS) entry which is preliminary data.</text>
</comment>
<dbReference type="PANTHER" id="PTHR47623:SF1">
    <property type="entry name" value="OS09G0287300 PROTEIN"/>
    <property type="match status" value="1"/>
</dbReference>
<evidence type="ECO:0000313" key="1">
    <source>
        <dbReference type="EMBL" id="GAB0056057.1"/>
    </source>
</evidence>
<dbReference type="Proteomes" id="UP001628193">
    <property type="component" value="Unassembled WGS sequence"/>
</dbReference>
<dbReference type="PANTHER" id="PTHR47623">
    <property type="entry name" value="OS09G0287300 PROTEIN"/>
    <property type="match status" value="1"/>
</dbReference>
<dbReference type="EMBL" id="BAAFGK010000001">
    <property type="protein sequence ID" value="GAB0056057.1"/>
    <property type="molecule type" value="Genomic_DNA"/>
</dbReference>
<accession>A0ABQ0C5B8</accession>
<dbReference type="InterPro" id="IPR013078">
    <property type="entry name" value="His_Pase_superF_clade-1"/>
</dbReference>
<dbReference type="RefSeq" id="WP_420903767.1">
    <property type="nucleotide sequence ID" value="NZ_BAAFGK010000001.1"/>
</dbReference>
<protein>
    <recommendedName>
        <fullName evidence="3">Phosphohistidine phosphatase</fullName>
    </recommendedName>
</protein>